<evidence type="ECO:0000313" key="2">
    <source>
        <dbReference type="Proteomes" id="UP000887565"/>
    </source>
</evidence>
<feature type="transmembrane region" description="Helical" evidence="1">
    <location>
        <begin position="14"/>
        <end position="34"/>
    </location>
</feature>
<proteinExistence type="predicted"/>
<keyword evidence="1" id="KW-0812">Transmembrane</keyword>
<keyword evidence="1" id="KW-1133">Transmembrane helix</keyword>
<name>A0A915KQ43_ROMCU</name>
<evidence type="ECO:0000313" key="3">
    <source>
        <dbReference type="WBParaSite" id="nRc.2.0.1.t40866-RA"/>
    </source>
</evidence>
<sequence>VDHLKRYYVAPEKATPICYFSALRTFLILVNFYLKYEKKMEFGNYSGNAKIFVETKYLDKGIVSLTGKLSNICRIIATSIVGEYFKNKMSGLVSSAEY</sequence>
<protein>
    <submittedName>
        <fullName evidence="3">Uncharacterized protein</fullName>
    </submittedName>
</protein>
<accession>A0A915KQ43</accession>
<dbReference type="Proteomes" id="UP000887565">
    <property type="component" value="Unplaced"/>
</dbReference>
<dbReference type="WBParaSite" id="nRc.2.0.1.t40866-RA">
    <property type="protein sequence ID" value="nRc.2.0.1.t40866-RA"/>
    <property type="gene ID" value="nRc.2.0.1.g40866"/>
</dbReference>
<organism evidence="2 3">
    <name type="scientific">Romanomermis culicivorax</name>
    <name type="common">Nematode worm</name>
    <dbReference type="NCBI Taxonomy" id="13658"/>
    <lineage>
        <taxon>Eukaryota</taxon>
        <taxon>Metazoa</taxon>
        <taxon>Ecdysozoa</taxon>
        <taxon>Nematoda</taxon>
        <taxon>Enoplea</taxon>
        <taxon>Dorylaimia</taxon>
        <taxon>Mermithida</taxon>
        <taxon>Mermithoidea</taxon>
        <taxon>Mermithidae</taxon>
        <taxon>Romanomermis</taxon>
    </lineage>
</organism>
<dbReference type="AlphaFoldDB" id="A0A915KQ43"/>
<keyword evidence="2" id="KW-1185">Reference proteome</keyword>
<reference evidence="3" key="1">
    <citation type="submission" date="2022-11" db="UniProtKB">
        <authorList>
            <consortium name="WormBaseParasite"/>
        </authorList>
    </citation>
    <scope>IDENTIFICATION</scope>
</reference>
<evidence type="ECO:0000256" key="1">
    <source>
        <dbReference type="SAM" id="Phobius"/>
    </source>
</evidence>
<keyword evidence="1" id="KW-0472">Membrane</keyword>